<dbReference type="PROSITE" id="PS51186">
    <property type="entry name" value="GNAT"/>
    <property type="match status" value="1"/>
</dbReference>
<dbReference type="InterPro" id="IPR016181">
    <property type="entry name" value="Acyl_CoA_acyltransferase"/>
</dbReference>
<protein>
    <submittedName>
        <fullName evidence="2">Putative ribosomal N-acetyltransferase YdaF</fullName>
    </submittedName>
</protein>
<evidence type="ECO:0000313" key="2">
    <source>
        <dbReference type="EMBL" id="CEA05878.1"/>
    </source>
</evidence>
<reference evidence="2" key="1">
    <citation type="submission" date="2014-07" db="EMBL/GenBank/DDBJ databases">
        <authorList>
            <person name="Urmite Genomes Urmite Genomes"/>
        </authorList>
    </citation>
    <scope>NUCLEOTIDE SEQUENCE</scope>
    <source>
        <strain evidence="2">13S34_air</strain>
    </source>
</reference>
<organism evidence="2">
    <name type="scientific">Metalysinibacillus saudimassiliensis</name>
    <dbReference type="NCBI Taxonomy" id="1461583"/>
    <lineage>
        <taxon>Bacteria</taxon>
        <taxon>Bacillati</taxon>
        <taxon>Bacillota</taxon>
        <taxon>Bacilli</taxon>
        <taxon>Bacillales</taxon>
        <taxon>Caryophanaceae</taxon>
        <taxon>Metalysinibacillus</taxon>
    </lineage>
</organism>
<keyword evidence="2" id="KW-0808">Transferase</keyword>
<gene>
    <name evidence="2" type="primary">ydaF_4</name>
    <name evidence="2" type="ORF">BN1050_02692</name>
</gene>
<dbReference type="PANTHER" id="PTHR43610:SF1">
    <property type="entry name" value="N-ACETYLTRANSFERASE DOMAIN-CONTAINING PROTEIN"/>
    <property type="match status" value="1"/>
</dbReference>
<dbReference type="PATRIC" id="fig|1461583.4.peg.2586"/>
<dbReference type="HOGENOM" id="CLU_013985_1_0_9"/>
<dbReference type="Gene3D" id="3.40.630.30">
    <property type="match status" value="1"/>
</dbReference>
<sequence>MTLTTALENNVVRLRQMVKEDAETLWEIGQDDRIWTYLSITPRSLEAIEVYINEAVANQAEFPMVIIDATTDKIVGATKFMDIDAKNKTAEIGFTWLTPSAWGTAINCNAKYLLLGYAFEQWGLRRVTIKTDAENITSCKAIEAIGATKEGVLRNHRIRKDGKNRDTAIYSVIEEEWPQVKVKLGERCAAKNV</sequence>
<dbReference type="GO" id="GO:0016747">
    <property type="term" value="F:acyltransferase activity, transferring groups other than amino-acyl groups"/>
    <property type="evidence" value="ECO:0007669"/>
    <property type="project" value="InterPro"/>
</dbReference>
<dbReference type="Pfam" id="PF13302">
    <property type="entry name" value="Acetyltransf_3"/>
    <property type="match status" value="1"/>
</dbReference>
<accession>A0A078MEX0</accession>
<feature type="domain" description="N-acetyltransferase" evidence="1">
    <location>
        <begin position="12"/>
        <end position="176"/>
    </location>
</feature>
<proteinExistence type="predicted"/>
<dbReference type="SUPFAM" id="SSF55729">
    <property type="entry name" value="Acyl-CoA N-acyltransferases (Nat)"/>
    <property type="match status" value="1"/>
</dbReference>
<dbReference type="EMBL" id="LN483080">
    <property type="protein sequence ID" value="CEA05878.1"/>
    <property type="molecule type" value="Genomic_DNA"/>
</dbReference>
<evidence type="ECO:0000259" key="1">
    <source>
        <dbReference type="PROSITE" id="PS51186"/>
    </source>
</evidence>
<dbReference type="InterPro" id="IPR000182">
    <property type="entry name" value="GNAT_dom"/>
</dbReference>
<dbReference type="PANTHER" id="PTHR43610">
    <property type="entry name" value="BLL6696 PROTEIN"/>
    <property type="match status" value="1"/>
</dbReference>
<dbReference type="AlphaFoldDB" id="A0A078MEX0"/>
<name>A0A078MEX0_9BACL</name>